<gene>
    <name evidence="1" type="ORF">B1813_19045</name>
</gene>
<proteinExistence type="predicted"/>
<dbReference type="Proteomes" id="UP000192591">
    <property type="component" value="Unassembled WGS sequence"/>
</dbReference>
<evidence type="ECO:0000313" key="2">
    <source>
        <dbReference type="Proteomes" id="UP000192591"/>
    </source>
</evidence>
<comment type="caution">
    <text evidence="1">The sequence shown here is derived from an EMBL/GenBank/DDBJ whole genome shotgun (WGS) entry which is preliminary data.</text>
</comment>
<accession>A0A1V8ZYR3</accession>
<keyword evidence="2" id="KW-1185">Reference proteome</keyword>
<sequence length="222" mass="23452">MGWGANPAGVEWDIDPALDEDFSVSLGRGRIANPAGGVFRVAYLPYDLLDVDLTVNVQTNQVATGSWINASVRAREAVGDYIAARVEYRDTGEVSLSLYEVNGGTAVLGTVILGTYEASDPLMLRVQVVGEYARAKAWERGAREPDIWQVGSPLSHVLAPGRAGLGAVLSAGNTNTNPEVSWGGLTIANPQQFTVVRSVNGVVKPHTPGSSVKLARPSVLAL</sequence>
<evidence type="ECO:0000313" key="1">
    <source>
        <dbReference type="EMBL" id="OQO89938.1"/>
    </source>
</evidence>
<name>A0A1V8ZYR3_SACPI</name>
<organism evidence="1 2">
    <name type="scientific">Saccharomonospora piscinae</name>
    <dbReference type="NCBI Taxonomy" id="687388"/>
    <lineage>
        <taxon>Bacteria</taxon>
        <taxon>Bacillati</taxon>
        <taxon>Actinomycetota</taxon>
        <taxon>Actinomycetes</taxon>
        <taxon>Pseudonocardiales</taxon>
        <taxon>Pseudonocardiaceae</taxon>
        <taxon>Saccharomonospora</taxon>
    </lineage>
</organism>
<dbReference type="RefSeq" id="WP_081194223.1">
    <property type="nucleotide sequence ID" value="NZ_MWIH01000008.1"/>
</dbReference>
<dbReference type="AlphaFoldDB" id="A0A1V8ZYR3"/>
<protein>
    <submittedName>
        <fullName evidence="1">Uncharacterized protein</fullName>
    </submittedName>
</protein>
<reference evidence="1 2" key="1">
    <citation type="submission" date="2017-02" db="EMBL/GenBank/DDBJ databases">
        <title>Draft genome of Saccharomonospora sp. 154.</title>
        <authorList>
            <person name="Alonso-Carmona G.S."/>
            <person name="De La Haba R."/>
            <person name="Vera-Gargallo B."/>
            <person name="Sandoval-Trujillo A.H."/>
            <person name="Ramirez-Duran N."/>
            <person name="Ventosa A."/>
        </authorList>
    </citation>
    <scope>NUCLEOTIDE SEQUENCE [LARGE SCALE GENOMIC DNA]</scope>
    <source>
        <strain evidence="1 2">LRS4.154</strain>
    </source>
</reference>
<dbReference type="STRING" id="1962155.B1813_19045"/>
<dbReference type="EMBL" id="MWIH01000008">
    <property type="protein sequence ID" value="OQO89938.1"/>
    <property type="molecule type" value="Genomic_DNA"/>
</dbReference>